<dbReference type="Proteomes" id="UP000609323">
    <property type="component" value="Unassembled WGS sequence"/>
</dbReference>
<dbReference type="InterPro" id="IPR052902">
    <property type="entry name" value="ABC-2_transporter"/>
</dbReference>
<feature type="transmembrane region" description="Helical" evidence="5">
    <location>
        <begin position="182"/>
        <end position="205"/>
    </location>
</feature>
<proteinExistence type="predicted"/>
<evidence type="ECO:0000256" key="2">
    <source>
        <dbReference type="ARBA" id="ARBA00022692"/>
    </source>
</evidence>
<evidence type="ECO:0000313" key="8">
    <source>
        <dbReference type="Proteomes" id="UP000609323"/>
    </source>
</evidence>
<name>A0ABQ1FP81_9BACL</name>
<feature type="transmembrane region" description="Helical" evidence="5">
    <location>
        <begin position="344"/>
        <end position="367"/>
    </location>
</feature>
<keyword evidence="2 5" id="KW-0812">Transmembrane</keyword>
<evidence type="ECO:0000256" key="1">
    <source>
        <dbReference type="ARBA" id="ARBA00004141"/>
    </source>
</evidence>
<feature type="transmembrane region" description="Helical" evidence="5">
    <location>
        <begin position="21"/>
        <end position="43"/>
    </location>
</feature>
<dbReference type="Pfam" id="PF12698">
    <property type="entry name" value="ABC2_membrane_3"/>
    <property type="match status" value="1"/>
</dbReference>
<feature type="transmembrane region" description="Helical" evidence="5">
    <location>
        <begin position="294"/>
        <end position="312"/>
    </location>
</feature>
<gene>
    <name evidence="7" type="ORF">GCM10010917_05950</name>
</gene>
<dbReference type="InterPro" id="IPR013525">
    <property type="entry name" value="ABC2_TM"/>
</dbReference>
<reference evidence="8" key="1">
    <citation type="journal article" date="2019" name="Int. J. Syst. Evol. Microbiol.">
        <title>The Global Catalogue of Microorganisms (GCM) 10K type strain sequencing project: providing services to taxonomists for standard genome sequencing and annotation.</title>
        <authorList>
            <consortium name="The Broad Institute Genomics Platform"/>
            <consortium name="The Broad Institute Genome Sequencing Center for Infectious Disease"/>
            <person name="Wu L."/>
            <person name="Ma J."/>
        </authorList>
    </citation>
    <scope>NUCLEOTIDE SEQUENCE [LARGE SCALE GENOMIC DNA]</scope>
    <source>
        <strain evidence="8">CGMCC 1.15044</strain>
    </source>
</reference>
<evidence type="ECO:0000259" key="6">
    <source>
        <dbReference type="Pfam" id="PF12698"/>
    </source>
</evidence>
<keyword evidence="4 5" id="KW-0472">Membrane</keyword>
<feature type="transmembrane region" description="Helical" evidence="5">
    <location>
        <begin position="226"/>
        <end position="254"/>
    </location>
</feature>
<dbReference type="EMBL" id="BMHF01000001">
    <property type="protein sequence ID" value="GGA23973.1"/>
    <property type="molecule type" value="Genomic_DNA"/>
</dbReference>
<dbReference type="PANTHER" id="PTHR43027">
    <property type="entry name" value="DOXORUBICIN RESISTANCE ABC TRANSPORTER PERMEASE PROTEIN DRRC-RELATED"/>
    <property type="match status" value="1"/>
</dbReference>
<comment type="caution">
    <text evidence="7">The sequence shown here is derived from an EMBL/GenBank/DDBJ whole genome shotgun (WGS) entry which is preliminary data.</text>
</comment>
<evidence type="ECO:0000256" key="5">
    <source>
        <dbReference type="SAM" id="Phobius"/>
    </source>
</evidence>
<evidence type="ECO:0000313" key="7">
    <source>
        <dbReference type="EMBL" id="GGA23973.1"/>
    </source>
</evidence>
<organism evidence="7 8">
    <name type="scientific">Paenibacillus physcomitrellae</name>
    <dbReference type="NCBI Taxonomy" id="1619311"/>
    <lineage>
        <taxon>Bacteria</taxon>
        <taxon>Bacillati</taxon>
        <taxon>Bacillota</taxon>
        <taxon>Bacilli</taxon>
        <taxon>Bacillales</taxon>
        <taxon>Paenibacillaceae</taxon>
        <taxon>Paenibacillus</taxon>
    </lineage>
</organism>
<dbReference type="PANTHER" id="PTHR43027:SF1">
    <property type="entry name" value="DOXORUBICIN RESISTANCE ABC TRANSPORTER PERMEASE PROTEIN DRRC-RELATED"/>
    <property type="match status" value="1"/>
</dbReference>
<dbReference type="RefSeq" id="WP_094093226.1">
    <property type="nucleotide sequence ID" value="NZ_BMHF01000001.1"/>
</dbReference>
<evidence type="ECO:0000256" key="4">
    <source>
        <dbReference type="ARBA" id="ARBA00023136"/>
    </source>
</evidence>
<keyword evidence="8" id="KW-1185">Reference proteome</keyword>
<sequence length="373" mass="40679">MNILRIARKELLIQLRNKQTFLFMIAFPIVLILILGSALSNAFSAETTVDSMKLLYRDNAQNTQLKESWKAFSDVLKQEGVELTAWSSGTDGKQEVQDDRYTGYAELDDNGIHYYGSSQHQIENNIVQGMLSVYADRYNLAAAAIKIDPASVQPIVTGVDSFGDFIPETSLNKEKQPGSIDYYAIAMSTMIALYASMSSTSLIQGERSRKTSIRLSASPVSKGEIFAGKVIGATLINFVCVMVVVLFSGLVFQADWGSHYGAVALVLLTLVAFAVSLGLFCGYLFKEASGGRTFIVILIQVFSFIGGAYFPVGDDFSGHLALISPLRWANQALTQIIYADQVSALLPAAALNMALVAVLLILSGIYMRRQEAL</sequence>
<feature type="transmembrane region" description="Helical" evidence="5">
    <location>
        <begin position="260"/>
        <end position="285"/>
    </location>
</feature>
<feature type="domain" description="ABC-2 type transporter transmembrane" evidence="6">
    <location>
        <begin position="20"/>
        <end position="363"/>
    </location>
</feature>
<protein>
    <submittedName>
        <fullName evidence="7">ABC transporter permease</fullName>
    </submittedName>
</protein>
<comment type="subcellular location">
    <subcellularLocation>
        <location evidence="1">Membrane</location>
        <topology evidence="1">Multi-pass membrane protein</topology>
    </subcellularLocation>
</comment>
<accession>A0ABQ1FP81</accession>
<keyword evidence="3 5" id="KW-1133">Transmembrane helix</keyword>
<evidence type="ECO:0000256" key="3">
    <source>
        <dbReference type="ARBA" id="ARBA00022989"/>
    </source>
</evidence>